<dbReference type="SUPFAM" id="SSF55136">
    <property type="entry name" value="Probable bacterial effector-binding domain"/>
    <property type="match status" value="1"/>
</dbReference>
<dbReference type="Gene3D" id="3.20.80.10">
    <property type="entry name" value="Regulatory factor, effector binding domain"/>
    <property type="match status" value="1"/>
</dbReference>
<dbReference type="Pfam" id="PF14526">
    <property type="entry name" value="Cass2"/>
    <property type="match status" value="1"/>
</dbReference>
<dbReference type="InterPro" id="IPR010499">
    <property type="entry name" value="AraC_E-bd"/>
</dbReference>
<dbReference type="AlphaFoldDB" id="A0A848ITB9"/>
<proteinExistence type="predicted"/>
<evidence type="ECO:0000313" key="2">
    <source>
        <dbReference type="EMBL" id="NMM47713.1"/>
    </source>
</evidence>
<dbReference type="InterPro" id="IPR053182">
    <property type="entry name" value="YobU-like_regulator"/>
</dbReference>
<dbReference type="Proteomes" id="UP000559010">
    <property type="component" value="Unassembled WGS sequence"/>
</dbReference>
<keyword evidence="3" id="KW-1185">Reference proteome</keyword>
<dbReference type="SMART" id="SM00871">
    <property type="entry name" value="AraC_E_bind"/>
    <property type="match status" value="1"/>
</dbReference>
<sequence length="155" mass="17723">MEIQKVKIEPFMMIGIETRTINKGNVAKEKIGGLWQRLLNEKLIDQIPNKEDNSIYSVYCEYEGDHTKPYTTILGCKVNSLSSIPEGMVGKSFDGGTYIKSTTKGDLMEEIVINHWVNIWQSDWDRAYSADFEVYGEKAQNPKDAEVEFYVAINE</sequence>
<name>A0A848ITB9_9BACT</name>
<evidence type="ECO:0000313" key="3">
    <source>
        <dbReference type="Proteomes" id="UP000559010"/>
    </source>
</evidence>
<reference evidence="2 3" key="1">
    <citation type="submission" date="2020-04" db="EMBL/GenBank/DDBJ databases">
        <title>Flammeovirgaceae bacterium KN852 isolated from deep sea.</title>
        <authorList>
            <person name="Zhang D.-C."/>
        </authorList>
    </citation>
    <scope>NUCLEOTIDE SEQUENCE [LARGE SCALE GENOMIC DNA]</scope>
    <source>
        <strain evidence="2 3">KN852</strain>
    </source>
</reference>
<dbReference type="InterPro" id="IPR011256">
    <property type="entry name" value="Reg_factor_effector_dom_sf"/>
</dbReference>
<dbReference type="RefSeq" id="WP_169678515.1">
    <property type="nucleotide sequence ID" value="NZ_JABBNU010000003.1"/>
</dbReference>
<organism evidence="2 3">
    <name type="scientific">Marinigracilibium pacificum</name>
    <dbReference type="NCBI Taxonomy" id="2729599"/>
    <lineage>
        <taxon>Bacteria</taxon>
        <taxon>Pseudomonadati</taxon>
        <taxon>Bacteroidota</taxon>
        <taxon>Cytophagia</taxon>
        <taxon>Cytophagales</taxon>
        <taxon>Flammeovirgaceae</taxon>
        <taxon>Marinigracilibium</taxon>
    </lineage>
</organism>
<dbReference type="PANTHER" id="PTHR36444:SF2">
    <property type="entry name" value="TRANSCRIPTIONAL REGULATOR PROTEIN YOBU-RELATED"/>
    <property type="match status" value="1"/>
</dbReference>
<evidence type="ECO:0000259" key="1">
    <source>
        <dbReference type="SMART" id="SM00871"/>
    </source>
</evidence>
<accession>A0A848ITB9</accession>
<feature type="domain" description="AraC effector-binding" evidence="1">
    <location>
        <begin position="1"/>
        <end position="154"/>
    </location>
</feature>
<dbReference type="EMBL" id="JABBNU010000003">
    <property type="protein sequence ID" value="NMM47713.1"/>
    <property type="molecule type" value="Genomic_DNA"/>
</dbReference>
<dbReference type="PANTHER" id="PTHR36444">
    <property type="entry name" value="TRANSCRIPTIONAL REGULATOR PROTEIN YOBU-RELATED"/>
    <property type="match status" value="1"/>
</dbReference>
<gene>
    <name evidence="2" type="ORF">HH304_04825</name>
</gene>
<comment type="caution">
    <text evidence="2">The sequence shown here is derived from an EMBL/GenBank/DDBJ whole genome shotgun (WGS) entry which is preliminary data.</text>
</comment>
<protein>
    <submittedName>
        <fullName evidence="2">AraC family transcriptional regulator</fullName>
    </submittedName>
</protein>
<dbReference type="InterPro" id="IPR029441">
    <property type="entry name" value="Cass2"/>
</dbReference>